<evidence type="ECO:0000256" key="1">
    <source>
        <dbReference type="SAM" id="MobiDB-lite"/>
    </source>
</evidence>
<proteinExistence type="predicted"/>
<protein>
    <submittedName>
        <fullName evidence="2">Uncharacterized protein</fullName>
    </submittedName>
</protein>
<feature type="region of interest" description="Disordered" evidence="1">
    <location>
        <begin position="279"/>
        <end position="300"/>
    </location>
</feature>
<accession>A0AAE4GE76</accession>
<comment type="caution">
    <text evidence="2">The sequence shown here is derived from an EMBL/GenBank/DDBJ whole genome shotgun (WGS) entry which is preliminary data.</text>
</comment>
<gene>
    <name evidence="2" type="ORF">RJN63_27810</name>
</gene>
<dbReference type="RefSeq" id="WP_310838976.1">
    <property type="nucleotide sequence ID" value="NZ_JAVLSM010000024.1"/>
</dbReference>
<name>A0AAE4GE76_9BURK</name>
<reference evidence="2" key="1">
    <citation type="submission" date="2023-02" db="EMBL/GenBank/DDBJ databases">
        <title>Description of Herbaspirillum huttiense subsp. nephrolepsisexaltata and Herbaspirillum huttiense subsp. lycopersicon.</title>
        <authorList>
            <person name="Poudel M."/>
            <person name="Sharma A."/>
            <person name="Goss E."/>
            <person name="Tapia J.H."/>
            <person name="Harmon C.M."/>
            <person name="Jones J.B."/>
        </authorList>
    </citation>
    <scope>NUCLEOTIDE SEQUENCE</scope>
    <source>
        <strain evidence="2">NC40101</strain>
    </source>
</reference>
<dbReference type="EMBL" id="JAVRAA010000025">
    <property type="protein sequence ID" value="MDT0340667.1"/>
    <property type="molecule type" value="Genomic_DNA"/>
</dbReference>
<evidence type="ECO:0000313" key="2">
    <source>
        <dbReference type="EMBL" id="MDT0340667.1"/>
    </source>
</evidence>
<dbReference type="AlphaFoldDB" id="A0AAE4GE76"/>
<sequence>MEQQNALAVRTEFGGTNTTLAVQETSSAAVAAQAKAMVEARYVMAMQRPRNWDQVRLDLLRECRRPSFANNKSAFYRKPIGNGVEGLGIRFVEVALRCMTNVLIETTMIFEDATKEIHRVSVTDLESNVTYPLDVRVSKTVERSKPLDDGTYISARRNSYNKMVYTVPANDDDLLNKRAAQISKAIRTLGLRIIPGDYQDEAEAIIKQVRMDDAAKDPDAKRKFITDEFARIGVKATDLTEYLGHGLDSCTPAELVNLTALWSAINDGEATWATVMENKAEQDSSGKPAAASSKRPEIPACTDEEFKENTPEWRELILSKKKTPAALIAMIKTRVSLTEDQELTINSWSHEQD</sequence>
<organism evidence="2">
    <name type="scientific">Herbaspirillum huttiense subsp. nephrolepidis</name>
    <dbReference type="NCBI Taxonomy" id="3075126"/>
    <lineage>
        <taxon>Bacteria</taxon>
        <taxon>Pseudomonadati</taxon>
        <taxon>Pseudomonadota</taxon>
        <taxon>Betaproteobacteria</taxon>
        <taxon>Burkholderiales</taxon>
        <taxon>Oxalobacteraceae</taxon>
        <taxon>Herbaspirillum</taxon>
    </lineage>
</organism>